<gene>
    <name evidence="1" type="ORF">H663_000745</name>
</gene>
<dbReference type="OrthoDB" id="9798158at2"/>
<dbReference type="EMBL" id="LFYT02000001">
    <property type="protein sequence ID" value="PVE44768.1"/>
    <property type="molecule type" value="Genomic_DNA"/>
</dbReference>
<reference evidence="1" key="1">
    <citation type="submission" date="2017-04" db="EMBL/GenBank/DDBJ databases">
        <title>Unexpected and diverse lifestyles within the genus Limnohabitans.</title>
        <authorList>
            <person name="Kasalicky V."/>
            <person name="Mehrshad M."/>
            <person name="Andrei S.-A."/>
            <person name="Salcher M."/>
            <person name="Kratochvilova H."/>
            <person name="Simek K."/>
            <person name="Ghai R."/>
        </authorList>
    </citation>
    <scope>NUCLEOTIDE SEQUENCE [LARGE SCALE GENOMIC DNA]</scope>
    <source>
        <strain evidence="1">II-D5</strain>
    </source>
</reference>
<dbReference type="Pfam" id="PF04365">
    <property type="entry name" value="BrnT_toxin"/>
    <property type="match status" value="1"/>
</dbReference>
<dbReference type="STRING" id="1293045.H663_11475"/>
<protein>
    <recommendedName>
        <fullName evidence="3">BrnT family toxin</fullName>
    </recommendedName>
</protein>
<sequence>MRIEFDPIKDASNQIKHGLSLGMAEELDWESALVWVDDRFEYNEMRMIALAPKTETLYYVAFVDRVPARRIISLRRANRREVKHYVENF</sequence>
<evidence type="ECO:0000313" key="2">
    <source>
        <dbReference type="Proteomes" id="UP000037507"/>
    </source>
</evidence>
<dbReference type="InterPro" id="IPR007460">
    <property type="entry name" value="BrnT_toxin"/>
</dbReference>
<proteinExistence type="predicted"/>
<dbReference type="Proteomes" id="UP000037507">
    <property type="component" value="Unassembled WGS sequence"/>
</dbReference>
<accession>A0A2T7UJE1</accession>
<evidence type="ECO:0000313" key="1">
    <source>
        <dbReference type="EMBL" id="PVE44768.1"/>
    </source>
</evidence>
<organism evidence="1 2">
    <name type="scientific">Limnohabitans planktonicus II-D5</name>
    <dbReference type="NCBI Taxonomy" id="1293045"/>
    <lineage>
        <taxon>Bacteria</taxon>
        <taxon>Pseudomonadati</taxon>
        <taxon>Pseudomonadota</taxon>
        <taxon>Betaproteobacteria</taxon>
        <taxon>Burkholderiales</taxon>
        <taxon>Comamonadaceae</taxon>
        <taxon>Limnohabitans</taxon>
    </lineage>
</organism>
<dbReference type="Gene3D" id="3.10.450.530">
    <property type="entry name" value="Ribonuclease toxin, BrnT, of type II toxin-antitoxin system"/>
    <property type="match status" value="1"/>
</dbReference>
<evidence type="ECO:0008006" key="3">
    <source>
        <dbReference type="Google" id="ProtNLM"/>
    </source>
</evidence>
<comment type="caution">
    <text evidence="1">The sequence shown here is derived from an EMBL/GenBank/DDBJ whole genome shotgun (WGS) entry which is preliminary data.</text>
</comment>
<dbReference type="AlphaFoldDB" id="A0A2T7UJE1"/>
<dbReference type="InterPro" id="IPR038573">
    <property type="entry name" value="BrnT_sf"/>
</dbReference>
<name>A0A2T7UJE1_9BURK</name>
<keyword evidence="2" id="KW-1185">Reference proteome</keyword>